<dbReference type="GO" id="GO:0008270">
    <property type="term" value="F:zinc ion binding"/>
    <property type="evidence" value="ECO:0007669"/>
    <property type="project" value="UniProtKB-KW"/>
</dbReference>
<feature type="compositionally biased region" description="Polar residues" evidence="2">
    <location>
        <begin position="36"/>
        <end position="47"/>
    </location>
</feature>
<dbReference type="KEGG" id="mgr:MGG_10727"/>
<dbReference type="PROSITE" id="PS50157">
    <property type="entry name" value="ZINC_FINGER_C2H2_2"/>
    <property type="match status" value="1"/>
</dbReference>
<dbReference type="OMA" id="YETIVIW"/>
<feature type="compositionally biased region" description="Basic and acidic residues" evidence="2">
    <location>
        <begin position="13"/>
        <end position="29"/>
    </location>
</feature>
<dbReference type="OrthoDB" id="20872at2759"/>
<feature type="region of interest" description="Disordered" evidence="2">
    <location>
        <begin position="445"/>
        <end position="473"/>
    </location>
</feature>
<evidence type="ECO:0000313" key="4">
    <source>
        <dbReference type="EMBL" id="EHA53497.1"/>
    </source>
</evidence>
<organism evidence="4 5">
    <name type="scientific">Pyricularia oryzae (strain 70-15 / ATCC MYA-4617 / FGSC 8958)</name>
    <name type="common">Rice blast fungus</name>
    <name type="synonym">Magnaporthe oryzae</name>
    <dbReference type="NCBI Taxonomy" id="242507"/>
    <lineage>
        <taxon>Eukaryota</taxon>
        <taxon>Fungi</taxon>
        <taxon>Dikarya</taxon>
        <taxon>Ascomycota</taxon>
        <taxon>Pezizomycotina</taxon>
        <taxon>Sordariomycetes</taxon>
        <taxon>Sordariomycetidae</taxon>
        <taxon>Magnaporthales</taxon>
        <taxon>Pyriculariaceae</taxon>
        <taxon>Pyricularia</taxon>
    </lineage>
</organism>
<feature type="domain" description="C2H2-type" evidence="3">
    <location>
        <begin position="515"/>
        <end position="543"/>
    </location>
</feature>
<sequence length="606" mass="68059">MSAKSNGPIRSPHSSDPDGKSSSAREFRSQLEAIANTPSPLNRTSEWVSGIDDASGQHSTSYMERLCRGVRSLFLEVLQTLLLEKQEPEEVTNSVRRSYETIVIWDDDFGASSGGLDETFQKSPEIRNLTAEIMREVAEILIEVSTFGLSVSIFRFAERARNLQDLMDSARFMESHGYNWDEDNKRRLPPPPRNPRDILEKTKSLTAATECLSSLAPLYEEPPVQFVPYETERLASEVDVYNSERGQAFKDQIHERLPGVNDAVASKLAQANVSRLTRLIRTRQDNNRKNCKGATNIASPGHDSDQGASFNADSCAETLMSFTQWDSQARRVPRLSKEAQAGIPFICWLCGLEATIKDDRTWKHHIVTDLKPYICIAPSCYGERVVPFENCQSWESHLLAKHSDDWKLESCPLCHQETAGMDRPAITKHIRHHLKEVALASMPIGTDPGLDDGSQQDSASNEEDDAAPLSCPFRKRNPQRFNVDRWPSCALGSFENILMLKGHIKSCHSLHQSEFVCKRCKTSFRDSKSLEAHLNRSRSGKCKEVVENPEDGVNREKADKLDPLDKTPQVKDWKAVWHTLFPADKDVPPCAFVPPAGSFSSSSSEW</sequence>
<dbReference type="InParanoid" id="G4MXG7"/>
<dbReference type="Proteomes" id="UP000009058">
    <property type="component" value="Chromosome 2"/>
</dbReference>
<protein>
    <recommendedName>
        <fullName evidence="3">C2H2-type domain-containing protein</fullName>
    </recommendedName>
</protein>
<proteinExistence type="predicted"/>
<feature type="region of interest" description="Disordered" evidence="2">
    <location>
        <begin position="1"/>
        <end position="47"/>
    </location>
</feature>
<dbReference type="PANTHER" id="PTHR38166:SF1">
    <property type="entry name" value="C2H2-TYPE DOMAIN-CONTAINING PROTEIN"/>
    <property type="match status" value="1"/>
</dbReference>
<keyword evidence="1" id="KW-0479">Metal-binding</keyword>
<keyword evidence="1" id="KW-0862">Zinc</keyword>
<dbReference type="Gene3D" id="3.30.160.60">
    <property type="entry name" value="Classic Zinc Finger"/>
    <property type="match status" value="1"/>
</dbReference>
<keyword evidence="5" id="KW-1185">Reference proteome</keyword>
<dbReference type="EMBL" id="CM001232">
    <property type="protein sequence ID" value="EHA53497.1"/>
    <property type="molecule type" value="Genomic_DNA"/>
</dbReference>
<dbReference type="InterPro" id="IPR013087">
    <property type="entry name" value="Znf_C2H2_type"/>
</dbReference>
<reference evidence="4 5" key="1">
    <citation type="journal article" date="2005" name="Nature">
        <title>The genome sequence of the rice blast fungus Magnaporthe grisea.</title>
        <authorList>
            <person name="Dean R.A."/>
            <person name="Talbot N.J."/>
            <person name="Ebbole D.J."/>
            <person name="Farman M.L."/>
            <person name="Mitchell T.K."/>
            <person name="Orbach M.J."/>
            <person name="Thon M."/>
            <person name="Kulkarni R."/>
            <person name="Xu J.R."/>
            <person name="Pan H."/>
            <person name="Read N.D."/>
            <person name="Lee Y.H."/>
            <person name="Carbone I."/>
            <person name="Brown D."/>
            <person name="Oh Y.Y."/>
            <person name="Donofrio N."/>
            <person name="Jeong J.S."/>
            <person name="Soanes D.M."/>
            <person name="Djonovic S."/>
            <person name="Kolomiets E."/>
            <person name="Rehmeyer C."/>
            <person name="Li W."/>
            <person name="Harding M."/>
            <person name="Kim S."/>
            <person name="Lebrun M.H."/>
            <person name="Bohnert H."/>
            <person name="Coughlan S."/>
            <person name="Butler J."/>
            <person name="Calvo S."/>
            <person name="Ma L.J."/>
            <person name="Nicol R."/>
            <person name="Purcell S."/>
            <person name="Nusbaum C."/>
            <person name="Galagan J.E."/>
            <person name="Birren B.W."/>
        </authorList>
    </citation>
    <scope>NUCLEOTIDE SEQUENCE [LARGE SCALE GENOMIC DNA]</scope>
    <source>
        <strain evidence="5">70-15 / ATCC MYA-4617 / FGSC 8958</strain>
    </source>
</reference>
<evidence type="ECO:0000313" key="5">
    <source>
        <dbReference type="Proteomes" id="UP000009058"/>
    </source>
</evidence>
<gene>
    <name evidence="4" type="ORF">MGG_10727</name>
</gene>
<dbReference type="PANTHER" id="PTHR38166">
    <property type="entry name" value="C2H2-TYPE DOMAIN-CONTAINING PROTEIN-RELATED"/>
    <property type="match status" value="1"/>
</dbReference>
<dbReference type="GeneID" id="2676257"/>
<dbReference type="RefSeq" id="XP_003713304.1">
    <property type="nucleotide sequence ID" value="XM_003713256.1"/>
</dbReference>
<dbReference type="VEuPathDB" id="FungiDB:MGG_10727"/>
<dbReference type="HOGENOM" id="CLU_493500_0_0_1"/>
<evidence type="ECO:0000256" key="1">
    <source>
        <dbReference type="PROSITE-ProRule" id="PRU00042"/>
    </source>
</evidence>
<dbReference type="STRING" id="242507.G4MXG7"/>
<name>G4MXG7_PYRO7</name>
<dbReference type="AlphaFoldDB" id="G4MXG7"/>
<keyword evidence="1" id="KW-0863">Zinc-finger</keyword>
<dbReference type="eggNOG" id="ENOG502SQ11">
    <property type="taxonomic scope" value="Eukaryota"/>
</dbReference>
<accession>G4MXG7</accession>
<reference key="2">
    <citation type="submission" date="2011-05" db="EMBL/GenBank/DDBJ databases">
        <title>The Genome Sequence of Magnaporthe oryzae 70-15.</title>
        <authorList>
            <consortium name="The Broad Institute Genome Sequencing Platform"/>
            <person name="Ma L.-J."/>
            <person name="Dead R."/>
            <person name="Young S.K."/>
            <person name="Zeng Q."/>
            <person name="Gargeya S."/>
            <person name="Fitzgerald M."/>
            <person name="Haas B."/>
            <person name="Abouelleil A."/>
            <person name="Alvarado L."/>
            <person name="Arachchi H.M."/>
            <person name="Berlin A."/>
            <person name="Brown A."/>
            <person name="Chapman S.B."/>
            <person name="Chen Z."/>
            <person name="Dunbar C."/>
            <person name="Freedman E."/>
            <person name="Gearin G."/>
            <person name="Gellesch M."/>
            <person name="Goldberg J."/>
            <person name="Griggs A."/>
            <person name="Gujja S."/>
            <person name="Heiman D."/>
            <person name="Howarth C."/>
            <person name="Larson L."/>
            <person name="Lui A."/>
            <person name="MacDonald P.J.P."/>
            <person name="Mehta T."/>
            <person name="Montmayeur A."/>
            <person name="Murphy C."/>
            <person name="Neiman D."/>
            <person name="Pearson M."/>
            <person name="Priest M."/>
            <person name="Roberts A."/>
            <person name="Saif S."/>
            <person name="Shea T."/>
            <person name="Shenoy N."/>
            <person name="Sisk P."/>
            <person name="Stolte C."/>
            <person name="Sykes S."/>
            <person name="Yandava C."/>
            <person name="Wortman J."/>
            <person name="Nusbaum C."/>
            <person name="Birren B."/>
        </authorList>
    </citation>
    <scope>NUCLEOTIDE SEQUENCE</scope>
    <source>
        <strain>70-15</strain>
    </source>
</reference>
<evidence type="ECO:0000259" key="3">
    <source>
        <dbReference type="PROSITE" id="PS50157"/>
    </source>
</evidence>
<evidence type="ECO:0000256" key="2">
    <source>
        <dbReference type="SAM" id="MobiDB-lite"/>
    </source>
</evidence>